<sequence>MQKLIYRNSKGQEVTLSNSRPFVLEKIENVANTATSMNTSISAGQDGVSIDNISIKEKLLPITGGIVGNDFEDIDRKREYLTSIFNPKLNGELVYTNNATSRKIKGRVQDITFQDKVGSIQKFLIQILVPDPFWMDIYTKKEEVALWVGDFEFPLEIPEDTGIEMGHRVSNLIVNINNTGAVPCGMRIQFKALATVINPSLFNVNTREFIKINRTLNAGDVLEVTTEFSNKRIEMIRNNGSRENVFNWIDLDSEFLQLEPGDNLLRYNADSGIDNLEVAIYYTPLYLGV</sequence>
<dbReference type="Pfam" id="PF05709">
    <property type="entry name" value="Sipho_tail"/>
    <property type="match status" value="1"/>
</dbReference>
<comment type="caution">
    <text evidence="3">The sequence shown here is derived from an EMBL/GenBank/DDBJ whole genome shotgun (WGS) entry which is preliminary data.</text>
</comment>
<reference evidence="3" key="1">
    <citation type="submission" date="2019-02" db="EMBL/GenBank/DDBJ databases">
        <title>Genome sequencing of Clostridium botulinum clinical isolates.</title>
        <authorList>
            <person name="Brunt J."/>
            <person name="Van Vliet A.H.M."/>
            <person name="Stringer S.C."/>
            <person name="Grant K.A."/>
            <person name="Carter A.C."/>
            <person name="Peck M.W."/>
        </authorList>
    </citation>
    <scope>NUCLEOTIDE SEQUENCE</scope>
    <source>
        <strain evidence="3">H114400598</strain>
    </source>
</reference>
<accession>A0A6G4CNE0</accession>
<protein>
    <submittedName>
        <fullName evidence="3">Phage tail family protein</fullName>
    </submittedName>
</protein>
<evidence type="ECO:0000313" key="3">
    <source>
        <dbReference type="EMBL" id="NEZ74247.1"/>
    </source>
</evidence>
<organism evidence="3">
    <name type="scientific">Clostridium botulinum</name>
    <dbReference type="NCBI Taxonomy" id="1491"/>
    <lineage>
        <taxon>Bacteria</taxon>
        <taxon>Bacillati</taxon>
        <taxon>Bacillota</taxon>
        <taxon>Clostridia</taxon>
        <taxon>Eubacteriales</taxon>
        <taxon>Clostridiaceae</taxon>
        <taxon>Clostridium</taxon>
    </lineage>
</organism>
<dbReference type="AlphaFoldDB" id="A0A6G4CNE0"/>
<proteinExistence type="predicted"/>
<dbReference type="NCBIfam" id="TIGR01633">
    <property type="entry name" value="phi3626_gp14_N"/>
    <property type="match status" value="1"/>
</dbReference>
<dbReference type="Gene3D" id="2.40.30.200">
    <property type="match status" value="1"/>
</dbReference>
<dbReference type="Gene3D" id="2.60.120.860">
    <property type="match status" value="1"/>
</dbReference>
<feature type="domain" description="Siphovirus-type tail component RIFT-related" evidence="1">
    <location>
        <begin position="10"/>
        <end position="128"/>
    </location>
</feature>
<dbReference type="InterPro" id="IPR054738">
    <property type="entry name" value="Siphovirus-type_tail_C"/>
</dbReference>
<feature type="domain" description="Siphovirus-type tail component C-terminal" evidence="2">
    <location>
        <begin position="179"/>
        <end position="286"/>
    </location>
</feature>
<dbReference type="Pfam" id="PF22768">
    <property type="entry name" value="SPP1_Dit"/>
    <property type="match status" value="1"/>
</dbReference>
<dbReference type="InterPro" id="IPR006520">
    <property type="entry name" value="Dit_BPSPP_N"/>
</dbReference>
<gene>
    <name evidence="3" type="ORF">EXM56_02565</name>
</gene>
<dbReference type="EMBL" id="SGKT01000004">
    <property type="protein sequence ID" value="NEZ74247.1"/>
    <property type="molecule type" value="Genomic_DNA"/>
</dbReference>
<name>A0A6G4CNE0_CLOBO</name>
<evidence type="ECO:0000259" key="2">
    <source>
        <dbReference type="Pfam" id="PF22768"/>
    </source>
</evidence>
<evidence type="ECO:0000259" key="1">
    <source>
        <dbReference type="Pfam" id="PF05709"/>
    </source>
</evidence>
<dbReference type="InterPro" id="IPR008841">
    <property type="entry name" value="Siphovirus-type_tail_N"/>
</dbReference>